<evidence type="ECO:0000256" key="1">
    <source>
        <dbReference type="ARBA" id="ARBA00004196"/>
    </source>
</evidence>
<comment type="subcellular location">
    <subcellularLocation>
        <location evidence="1">Cell envelope</location>
    </subcellularLocation>
</comment>
<evidence type="ECO:0000256" key="2">
    <source>
        <dbReference type="ARBA" id="ARBA00008814"/>
    </source>
</evidence>
<comment type="similarity">
    <text evidence="2">Belongs to the bacterial solute-binding protein 8 family.</text>
</comment>
<feature type="domain" description="Fe/B12 periplasmic-binding" evidence="5">
    <location>
        <begin position="14"/>
        <end position="273"/>
    </location>
</feature>
<accession>A0A927MNC9</accession>
<protein>
    <submittedName>
        <fullName evidence="6">Iron complex transport system substrate-binding protein</fullName>
    </submittedName>
</protein>
<keyword evidence="3" id="KW-0813">Transport</keyword>
<organism evidence="6 7">
    <name type="scientific">Actinopolymorpha pittospori</name>
    <dbReference type="NCBI Taxonomy" id="648752"/>
    <lineage>
        <taxon>Bacteria</taxon>
        <taxon>Bacillati</taxon>
        <taxon>Actinomycetota</taxon>
        <taxon>Actinomycetes</taxon>
        <taxon>Propionibacteriales</taxon>
        <taxon>Actinopolymorphaceae</taxon>
        <taxon>Actinopolymorpha</taxon>
    </lineage>
</organism>
<sequence>MTGTKVDLPVAPKRVVALDEPAALNLLAMGIKPDVAFQGWKTVVPAQLLKDLGVKVEKTSSYYPKLEEVASLDPDLTVISTSPDRVKELPDYASIAPTLRAEFSARPSELAKTWGAYFDVPGRATAVEEGLTKFAKEIAAQQPESPLSLSALQSYGGSGDASLYHMDAVNSLHGVIADAGFLQPAPQDAVTADGKKYGGWVPFSPETLAKHDADVIAILSSTLFDPKGVTGLPLFDSLKGRAVEVDGDFWAGGSLFYAYWVLSDLHDFVHDDYKPGGAAQARERWSAFTTMIEG</sequence>
<evidence type="ECO:0000256" key="4">
    <source>
        <dbReference type="ARBA" id="ARBA00022729"/>
    </source>
</evidence>
<dbReference type="SUPFAM" id="SSF53807">
    <property type="entry name" value="Helical backbone' metal receptor"/>
    <property type="match status" value="1"/>
</dbReference>
<reference evidence="6" key="1">
    <citation type="submission" date="2020-10" db="EMBL/GenBank/DDBJ databases">
        <title>Sequencing the genomes of 1000 actinobacteria strains.</title>
        <authorList>
            <person name="Klenk H.-P."/>
        </authorList>
    </citation>
    <scope>NUCLEOTIDE SEQUENCE</scope>
    <source>
        <strain evidence="6">DSM 45354</strain>
    </source>
</reference>
<dbReference type="InterPro" id="IPR002491">
    <property type="entry name" value="ABC_transptr_periplasmic_BD"/>
</dbReference>
<dbReference type="AlphaFoldDB" id="A0A927MNC9"/>
<dbReference type="PANTHER" id="PTHR30532">
    <property type="entry name" value="IRON III DICITRATE-BINDING PERIPLASMIC PROTEIN"/>
    <property type="match status" value="1"/>
</dbReference>
<keyword evidence="4" id="KW-0732">Signal</keyword>
<evidence type="ECO:0000256" key="3">
    <source>
        <dbReference type="ARBA" id="ARBA00022448"/>
    </source>
</evidence>
<dbReference type="InterPro" id="IPR051313">
    <property type="entry name" value="Bact_iron-sidero_bind"/>
</dbReference>
<evidence type="ECO:0000313" key="7">
    <source>
        <dbReference type="Proteomes" id="UP000638648"/>
    </source>
</evidence>
<dbReference type="Proteomes" id="UP000638648">
    <property type="component" value="Unassembled WGS sequence"/>
</dbReference>
<keyword evidence="7" id="KW-1185">Reference proteome</keyword>
<dbReference type="Gene3D" id="3.40.50.1980">
    <property type="entry name" value="Nitrogenase molybdenum iron protein domain"/>
    <property type="match status" value="2"/>
</dbReference>
<dbReference type="RefSeq" id="WP_192748246.1">
    <property type="nucleotide sequence ID" value="NZ_BAABJL010000064.1"/>
</dbReference>
<dbReference type="EMBL" id="JADBEM010000001">
    <property type="protein sequence ID" value="MBE1603416.1"/>
    <property type="molecule type" value="Genomic_DNA"/>
</dbReference>
<evidence type="ECO:0000259" key="5">
    <source>
        <dbReference type="PROSITE" id="PS50983"/>
    </source>
</evidence>
<name>A0A927MNC9_9ACTN</name>
<dbReference type="PANTHER" id="PTHR30532:SF1">
    <property type="entry name" value="IRON(3+)-HYDROXAMATE-BINDING PROTEIN FHUD"/>
    <property type="match status" value="1"/>
</dbReference>
<proteinExistence type="inferred from homology"/>
<evidence type="ECO:0000313" key="6">
    <source>
        <dbReference type="EMBL" id="MBE1603416.1"/>
    </source>
</evidence>
<dbReference type="PROSITE" id="PS50983">
    <property type="entry name" value="FE_B12_PBP"/>
    <property type="match status" value="1"/>
</dbReference>
<dbReference type="GO" id="GO:1901678">
    <property type="term" value="P:iron coordination entity transport"/>
    <property type="evidence" value="ECO:0007669"/>
    <property type="project" value="UniProtKB-ARBA"/>
</dbReference>
<gene>
    <name evidence="6" type="ORF">HEB94_000264</name>
</gene>
<comment type="caution">
    <text evidence="6">The sequence shown here is derived from an EMBL/GenBank/DDBJ whole genome shotgun (WGS) entry which is preliminary data.</text>
</comment>
<dbReference type="GO" id="GO:0030288">
    <property type="term" value="C:outer membrane-bounded periplasmic space"/>
    <property type="evidence" value="ECO:0007669"/>
    <property type="project" value="TreeGrafter"/>
</dbReference>